<dbReference type="AlphaFoldDB" id="A0A4P6YQV6"/>
<reference evidence="3" key="1">
    <citation type="submission" date="2019-03" db="EMBL/GenBank/DDBJ databases">
        <title>Weissella sp. 26KH-42 Genome sequencing.</title>
        <authorList>
            <person name="Heo J."/>
            <person name="Kim S.-J."/>
            <person name="Kim J.-S."/>
            <person name="Hong S.-B."/>
            <person name="Kwon S.-W."/>
        </authorList>
    </citation>
    <scope>NUCLEOTIDE SEQUENCE [LARGE SCALE GENOMIC DNA]</scope>
    <source>
        <strain evidence="3">26KH-42</strain>
    </source>
</reference>
<dbReference type="OrthoDB" id="9780250at2"/>
<evidence type="ECO:0000313" key="3">
    <source>
        <dbReference type="Proteomes" id="UP000292886"/>
    </source>
</evidence>
<sequence>MKYTKLIATTLVAATLFGGLLNSVSQADAATKHTHISKITKYKKARSYHVKKSSGYIYKLKGKHVRKSVKLVKKYKVSKFKKVNLSSKKRITIKYSTGKKTTYFLIKKGTKTLGYIASTKIKTGKYSSTSKTKAVTTFKPVTAYQNKFGDLTKLKASDVVAADKAYGFNKDAHELMLNIERAARSKDKLVTPGMRPVLGTIGLTLKSYTINTATVKATGHYYIQAESDFKLTTGTDIFTGKTTSSYLAGSLVAGPYLKNANAGFAYQKVGNDSNFSLSKSISLKDMKIYDFSKKARFVTPDGKTQIYYYAQITPMQTGTPQEYFDKYGNYGDTTYWGWISSQYLRIKKYQ</sequence>
<organism evidence="2 3">
    <name type="scientific">Periweissella cryptocerci</name>
    <dbReference type="NCBI Taxonomy" id="2506420"/>
    <lineage>
        <taxon>Bacteria</taxon>
        <taxon>Bacillati</taxon>
        <taxon>Bacillota</taxon>
        <taxon>Bacilli</taxon>
        <taxon>Lactobacillales</taxon>
        <taxon>Lactobacillaceae</taxon>
        <taxon>Periweissella</taxon>
    </lineage>
</organism>
<feature type="signal peptide" evidence="1">
    <location>
        <begin position="1"/>
        <end position="29"/>
    </location>
</feature>
<name>A0A4P6YQV6_9LACO</name>
<proteinExistence type="predicted"/>
<accession>A0A4P6YQV6</accession>
<keyword evidence="1" id="KW-0732">Signal</keyword>
<gene>
    <name evidence="2" type="ORF">EQG49_00185</name>
</gene>
<dbReference type="Proteomes" id="UP000292886">
    <property type="component" value="Chromosome"/>
</dbReference>
<dbReference type="KEGG" id="wei:EQG49_00185"/>
<feature type="chain" id="PRO_5020591675" evidence="1">
    <location>
        <begin position="30"/>
        <end position="350"/>
    </location>
</feature>
<evidence type="ECO:0000313" key="2">
    <source>
        <dbReference type="EMBL" id="QBO34972.1"/>
    </source>
</evidence>
<evidence type="ECO:0000256" key="1">
    <source>
        <dbReference type="SAM" id="SignalP"/>
    </source>
</evidence>
<dbReference type="RefSeq" id="WP_133362052.1">
    <property type="nucleotide sequence ID" value="NZ_CP037940.1"/>
</dbReference>
<dbReference type="EMBL" id="CP037940">
    <property type="protein sequence ID" value="QBO34972.1"/>
    <property type="molecule type" value="Genomic_DNA"/>
</dbReference>
<protein>
    <submittedName>
        <fullName evidence="2">Uncharacterized protein</fullName>
    </submittedName>
</protein>
<keyword evidence="3" id="KW-1185">Reference proteome</keyword>